<accession>A0ABN9QYZ5</accession>
<proteinExistence type="predicted"/>
<sequence length="288" mass="32110">MARQKIDMQHVHAHGNNPWKEVADAASNRGRIAAAPVQQQEWASIMDGTYQRDWEFLLDADENTKEAYPNFAHGSLTATYAPAAANASHLHMPTEASDRRTEIEINIATFNIQTGREPKEGAKRRSENINKLKTTMASLYDEDLHIIGFQKAREPLGMRDSDKEGDASCANANSYRVISSGHEGYNYGCELHHHTWHSGKNPRRIDYVVIPNGYVDSIEACSVLYGIDNGCDPDSKDDRYPVKLELAREIAASTSKGAPKLDEHNLADDACRKEFSDKLRDIPAPDMG</sequence>
<dbReference type="EMBL" id="CAUYUJ010004941">
    <property type="protein sequence ID" value="CAK0811634.1"/>
    <property type="molecule type" value="Genomic_DNA"/>
</dbReference>
<organism evidence="1 2">
    <name type="scientific">Prorocentrum cordatum</name>
    <dbReference type="NCBI Taxonomy" id="2364126"/>
    <lineage>
        <taxon>Eukaryota</taxon>
        <taxon>Sar</taxon>
        <taxon>Alveolata</taxon>
        <taxon>Dinophyceae</taxon>
        <taxon>Prorocentrales</taxon>
        <taxon>Prorocentraceae</taxon>
        <taxon>Prorocentrum</taxon>
    </lineage>
</organism>
<name>A0ABN9QYZ5_9DINO</name>
<reference evidence="1" key="1">
    <citation type="submission" date="2023-10" db="EMBL/GenBank/DDBJ databases">
        <authorList>
            <person name="Chen Y."/>
            <person name="Shah S."/>
            <person name="Dougan E. K."/>
            <person name="Thang M."/>
            <person name="Chan C."/>
        </authorList>
    </citation>
    <scope>NUCLEOTIDE SEQUENCE [LARGE SCALE GENOMIC DNA]</scope>
</reference>
<evidence type="ECO:0000313" key="1">
    <source>
        <dbReference type="EMBL" id="CAK0811634.1"/>
    </source>
</evidence>
<protein>
    <recommendedName>
        <fullName evidence="3">Nocturnin</fullName>
    </recommendedName>
</protein>
<comment type="caution">
    <text evidence="1">The sequence shown here is derived from an EMBL/GenBank/DDBJ whole genome shotgun (WGS) entry which is preliminary data.</text>
</comment>
<dbReference type="Proteomes" id="UP001189429">
    <property type="component" value="Unassembled WGS sequence"/>
</dbReference>
<evidence type="ECO:0000313" key="2">
    <source>
        <dbReference type="Proteomes" id="UP001189429"/>
    </source>
</evidence>
<evidence type="ECO:0008006" key="3">
    <source>
        <dbReference type="Google" id="ProtNLM"/>
    </source>
</evidence>
<gene>
    <name evidence="1" type="ORF">PCOR1329_LOCUS16173</name>
</gene>
<keyword evidence="2" id="KW-1185">Reference proteome</keyword>